<accession>E4RVY2</accession>
<keyword evidence="3" id="KW-1185">Reference proteome</keyword>
<evidence type="ECO:0008006" key="4">
    <source>
        <dbReference type="Google" id="ProtNLM"/>
    </source>
</evidence>
<dbReference type="KEGG" id="lby:Lbys_3231"/>
<evidence type="ECO:0000313" key="3">
    <source>
        <dbReference type="Proteomes" id="UP000007435"/>
    </source>
</evidence>
<organism evidence="2 3">
    <name type="scientific">Leadbetterella byssophila (strain DSM 17132 / JCM 16389 / KACC 11308 / NBRC 106382 / 4M15)</name>
    <dbReference type="NCBI Taxonomy" id="649349"/>
    <lineage>
        <taxon>Bacteria</taxon>
        <taxon>Pseudomonadati</taxon>
        <taxon>Bacteroidota</taxon>
        <taxon>Cytophagia</taxon>
        <taxon>Cytophagales</taxon>
        <taxon>Leadbetterellaceae</taxon>
        <taxon>Leadbetterella</taxon>
    </lineage>
</organism>
<proteinExistence type="predicted"/>
<reference evidence="2 3" key="2">
    <citation type="journal article" date="2011" name="Stand. Genomic Sci.">
        <title>Complete genome sequence of Leadbetterella byssophila type strain (4M15).</title>
        <authorList>
            <person name="Abt B."/>
            <person name="Teshima H."/>
            <person name="Lucas S."/>
            <person name="Lapidus A."/>
            <person name="Del Rio T.G."/>
            <person name="Nolan M."/>
            <person name="Tice H."/>
            <person name="Cheng J.F."/>
            <person name="Pitluck S."/>
            <person name="Liolios K."/>
            <person name="Pagani I."/>
            <person name="Ivanova N."/>
            <person name="Mavromatis K."/>
            <person name="Pati A."/>
            <person name="Tapia R."/>
            <person name="Han C."/>
            <person name="Goodwin L."/>
            <person name="Chen A."/>
            <person name="Palaniappan K."/>
            <person name="Land M."/>
            <person name="Hauser L."/>
            <person name="Chang Y.J."/>
            <person name="Jeffries C.D."/>
            <person name="Rohde M."/>
            <person name="Goker M."/>
            <person name="Tindall B.J."/>
            <person name="Detter J.C."/>
            <person name="Woyke T."/>
            <person name="Bristow J."/>
            <person name="Eisen J.A."/>
            <person name="Markowitz V."/>
            <person name="Hugenholtz P."/>
            <person name="Klenk H.P."/>
            <person name="Kyrpides N.C."/>
        </authorList>
    </citation>
    <scope>NUCLEOTIDE SEQUENCE [LARGE SCALE GENOMIC DNA]</scope>
    <source>
        <strain evidence="3">DSM 17132 / JCM 16389 / KACC 11308 / NBRC 106382 / 4M15</strain>
    </source>
</reference>
<sequence length="234" mass="26373">MRRLIFTLILLLSLSAVSTVFAQGEQKFITFSGFVIDGNTDEPMVGAYVINHRAGKGVQTNSKGYFILDVFPGDSIVFSFLGFKPQYHIIPKGTGLSYSAVVELNIDNKWLKEVKVYPFRTEEEFKLAFLSMETPNEEERKIIEKNLGSNTLRSIAMSMPMSSMGNYRYALEQQYNHAQNSRFTTLNPLANAGSWVNFIKSVKNGNLLKGLNTSTVTPDEKDVRSEIFRAKTKD</sequence>
<feature type="signal peptide" evidence="1">
    <location>
        <begin position="1"/>
        <end position="22"/>
    </location>
</feature>
<dbReference type="EMBL" id="CP002305">
    <property type="protein sequence ID" value="ADQ18892.1"/>
    <property type="molecule type" value="Genomic_DNA"/>
</dbReference>
<dbReference type="eggNOG" id="ENOG50325AS">
    <property type="taxonomic scope" value="Bacteria"/>
</dbReference>
<dbReference type="OrthoDB" id="1115630at2"/>
<protein>
    <recommendedName>
        <fullName evidence="4">Carboxypeptidase-like regulatory domain-containing protein</fullName>
    </recommendedName>
</protein>
<dbReference type="STRING" id="649349.Lbys_3231"/>
<name>E4RVY2_LEAB4</name>
<dbReference type="SUPFAM" id="SSF49464">
    <property type="entry name" value="Carboxypeptidase regulatory domain-like"/>
    <property type="match status" value="1"/>
</dbReference>
<keyword evidence="1" id="KW-0732">Signal</keyword>
<dbReference type="Pfam" id="PF13715">
    <property type="entry name" value="CarbopepD_reg_2"/>
    <property type="match status" value="1"/>
</dbReference>
<dbReference type="Proteomes" id="UP000007435">
    <property type="component" value="Chromosome"/>
</dbReference>
<feature type="chain" id="PRO_5003188193" description="Carboxypeptidase-like regulatory domain-containing protein" evidence="1">
    <location>
        <begin position="23"/>
        <end position="234"/>
    </location>
</feature>
<dbReference type="RefSeq" id="WP_013409919.1">
    <property type="nucleotide sequence ID" value="NC_014655.1"/>
</dbReference>
<dbReference type="AlphaFoldDB" id="E4RVY2"/>
<evidence type="ECO:0000313" key="2">
    <source>
        <dbReference type="EMBL" id="ADQ18892.1"/>
    </source>
</evidence>
<evidence type="ECO:0000256" key="1">
    <source>
        <dbReference type="SAM" id="SignalP"/>
    </source>
</evidence>
<gene>
    <name evidence="2" type="ordered locus">Lbys_3231</name>
</gene>
<dbReference type="HOGENOM" id="CLU_100905_0_0_10"/>
<reference key="1">
    <citation type="submission" date="2010-11" db="EMBL/GenBank/DDBJ databases">
        <title>The complete genome of Leadbetterella byssophila DSM 17132.</title>
        <authorList>
            <consortium name="US DOE Joint Genome Institute (JGI-PGF)"/>
            <person name="Lucas S."/>
            <person name="Copeland A."/>
            <person name="Lapidus A."/>
            <person name="Glavina del Rio T."/>
            <person name="Dalin E."/>
            <person name="Tice H."/>
            <person name="Bruce D."/>
            <person name="Goodwin L."/>
            <person name="Pitluck S."/>
            <person name="Kyrpides N."/>
            <person name="Mavromatis K."/>
            <person name="Ivanova N."/>
            <person name="Teshima H."/>
            <person name="Brettin T."/>
            <person name="Detter J.C."/>
            <person name="Han C."/>
            <person name="Tapia R."/>
            <person name="Land M."/>
            <person name="Hauser L."/>
            <person name="Markowitz V."/>
            <person name="Cheng J.-F."/>
            <person name="Hugenholtz P."/>
            <person name="Woyke T."/>
            <person name="Wu D."/>
            <person name="Tindall B."/>
            <person name="Pomrenke H.G."/>
            <person name="Brambilla E."/>
            <person name="Klenk H.-P."/>
            <person name="Eisen J.A."/>
        </authorList>
    </citation>
    <scope>NUCLEOTIDE SEQUENCE [LARGE SCALE GENOMIC DNA]</scope>
    <source>
        <strain>DSM 17132</strain>
    </source>
</reference>
<dbReference type="InterPro" id="IPR008969">
    <property type="entry name" value="CarboxyPept-like_regulatory"/>
</dbReference>